<evidence type="ECO:0000313" key="2">
    <source>
        <dbReference type="EMBL" id="ALX05051.1"/>
    </source>
</evidence>
<feature type="transmembrane region" description="Helical" evidence="1">
    <location>
        <begin position="146"/>
        <end position="169"/>
    </location>
</feature>
<evidence type="ECO:0000313" key="3">
    <source>
        <dbReference type="Proteomes" id="UP000067689"/>
    </source>
</evidence>
<feature type="transmembrane region" description="Helical" evidence="1">
    <location>
        <begin position="176"/>
        <end position="192"/>
    </location>
</feature>
<keyword evidence="1" id="KW-1133">Transmembrane helix</keyword>
<feature type="transmembrane region" description="Helical" evidence="1">
    <location>
        <begin position="296"/>
        <end position="314"/>
    </location>
</feature>
<gene>
    <name evidence="2" type="ORF">AERYTH_10230</name>
</gene>
<evidence type="ECO:0008006" key="4">
    <source>
        <dbReference type="Google" id="ProtNLM"/>
    </source>
</evidence>
<dbReference type="STRING" id="2041.AERYTH_10230"/>
<dbReference type="KEGG" id="aer:AERYTH_10230"/>
<accession>A0A0U4CAM0</accession>
<dbReference type="RefSeq" id="WP_067858113.1">
    <property type="nucleotide sequence ID" value="NZ_CP011502.1"/>
</dbReference>
<dbReference type="AlphaFoldDB" id="A0A0U4CAM0"/>
<dbReference type="OrthoDB" id="3778510at2"/>
<organism evidence="2 3">
    <name type="scientific">Aeromicrobium erythreum</name>
    <dbReference type="NCBI Taxonomy" id="2041"/>
    <lineage>
        <taxon>Bacteria</taxon>
        <taxon>Bacillati</taxon>
        <taxon>Actinomycetota</taxon>
        <taxon>Actinomycetes</taxon>
        <taxon>Propionibacteriales</taxon>
        <taxon>Nocardioidaceae</taxon>
        <taxon>Aeromicrobium</taxon>
    </lineage>
</organism>
<evidence type="ECO:0000256" key="1">
    <source>
        <dbReference type="SAM" id="Phobius"/>
    </source>
</evidence>
<name>A0A0U4CAM0_9ACTN</name>
<sequence>MVEPVTRRLLGTLRDEGVGTRELVSGAALVLFLAQLAWRAWIVVPGWFYSDDLLLLEDAARPLHTVLLEPNDSQLMPLGRVVAALVAAAGPYAWWAAATSVLVLSAAATAACWLMLRTVFGPRPFVLVPFALFCFLPLAADASSWWAVALNALPAQVAFFLVVTGFVLWTRDRRPRWAALVVLAYLLGAASGPRALLMALPVGAFVVLFCSGTGRSTLGRVVRRHGPVVAPLAALGVAYLVLYRATTPPPVQVTGATPWLDVADRLLLSSVLPGLVGGPWRWDVAADPLSVPDPLLAVRVVAAVAVLVVVAVAWRRHPSTTWRAVVVVLVQVAGTYVAIALGRGLQVGAVAGQFTRYLPDLAAVLPLALAAAVLPVRVPDAPTVRERPLLPRLPSVPRAAQGAALSVVLVASLVNAADYARPWHEDFPARRYVENARASLLADPRPVADLEVPELVQLGLHYPRNLPSHVLAPYGDLVDARRQGNDLAVLDTDGTARQPLVRGAESAPGPVAGCGTKVVPGEPGRIALDRAQMPDFPWTTINYAASVDGEAVLRFDGREPVRMQVLSGPHTYLVNGDGAYSTLEVDVTTPGLTVCVDRVAAGTLEALR</sequence>
<feature type="transmembrane region" description="Helical" evidence="1">
    <location>
        <begin position="123"/>
        <end position="140"/>
    </location>
</feature>
<keyword evidence="1" id="KW-0472">Membrane</keyword>
<dbReference type="EMBL" id="CP011502">
    <property type="protein sequence ID" value="ALX05051.1"/>
    <property type="molecule type" value="Genomic_DNA"/>
</dbReference>
<dbReference type="PATRIC" id="fig|2041.4.peg.2139"/>
<feature type="transmembrane region" description="Helical" evidence="1">
    <location>
        <begin position="23"/>
        <end position="48"/>
    </location>
</feature>
<keyword evidence="3" id="KW-1185">Reference proteome</keyword>
<reference evidence="2 3" key="1">
    <citation type="journal article" date="1991" name="Int. J. Syst. Bacteriol.">
        <title>Description of the erythromycin-producing bacterium Arthrobacter sp. strain NRRL B-3381 as Aeromicrobium erythreum gen. nov., sp. nov.</title>
        <authorList>
            <person name="Miller E.S."/>
            <person name="Woese C.R."/>
            <person name="Brenner S."/>
        </authorList>
    </citation>
    <scope>NUCLEOTIDE SEQUENCE [LARGE SCALE GENOMIC DNA]</scope>
    <source>
        <strain evidence="2 3">AR18</strain>
    </source>
</reference>
<feature type="transmembrane region" description="Helical" evidence="1">
    <location>
        <begin position="228"/>
        <end position="246"/>
    </location>
</feature>
<protein>
    <recommendedName>
        <fullName evidence="4">Glycosyltransferase RgtA/B/C/D-like domain-containing protein</fullName>
    </recommendedName>
</protein>
<feature type="transmembrane region" description="Helical" evidence="1">
    <location>
        <begin position="320"/>
        <end position="345"/>
    </location>
</feature>
<proteinExistence type="predicted"/>
<keyword evidence="1" id="KW-0812">Transmembrane</keyword>
<dbReference type="Proteomes" id="UP000067689">
    <property type="component" value="Chromosome"/>
</dbReference>
<feature type="transmembrane region" description="Helical" evidence="1">
    <location>
        <begin position="92"/>
        <end position="116"/>
    </location>
</feature>
<feature type="transmembrane region" description="Helical" evidence="1">
    <location>
        <begin position="198"/>
        <end position="216"/>
    </location>
</feature>